<evidence type="ECO:0000313" key="3">
    <source>
        <dbReference type="Proteomes" id="UP001201163"/>
    </source>
</evidence>
<dbReference type="AlphaFoldDB" id="A0AAD4Q7T3"/>
<proteinExistence type="predicted"/>
<dbReference type="EMBL" id="JAKELL010000029">
    <property type="protein sequence ID" value="KAH8990878.1"/>
    <property type="molecule type" value="Genomic_DNA"/>
</dbReference>
<evidence type="ECO:0000313" key="2">
    <source>
        <dbReference type="EMBL" id="KAH8990878.1"/>
    </source>
</evidence>
<accession>A0AAD4Q7T3</accession>
<gene>
    <name evidence="2" type="ORF">EDB92DRAFT_1816660</name>
</gene>
<feature type="region of interest" description="Disordered" evidence="1">
    <location>
        <begin position="121"/>
        <end position="143"/>
    </location>
</feature>
<evidence type="ECO:0000256" key="1">
    <source>
        <dbReference type="SAM" id="MobiDB-lite"/>
    </source>
</evidence>
<feature type="compositionally biased region" description="Basic and acidic residues" evidence="1">
    <location>
        <begin position="76"/>
        <end position="88"/>
    </location>
</feature>
<sequence length="294" mass="32864">MPDRVRWIACCALQLSAALRRTSAIHLMEEAVQFGAHLLPSRVRLGKFNQDSRKMDSGRASAPSWHAADGRWPNRGAKDSTSKMRESSMESKVKCCTLSVRVVGVRGVEIDRATGNRRESAATYKAQVSKGQGHKRREKQGLVSKRSGFQDIRQVVRLRRGIERCIALSPRYWCRVSTFLAPIFPPSKLGLLTKQSCPQAKYCNKTLTKVAAKMMERSNAMRGVNCCGKLGGGNRRETHYKKDLWYTTDCAAAGARIPDRFICRVCLHHGLIHGLSLHHTAGTRVHQPNSNPKE</sequence>
<name>A0AAD4Q7T3_9AGAM</name>
<dbReference type="Proteomes" id="UP001201163">
    <property type="component" value="Unassembled WGS sequence"/>
</dbReference>
<comment type="caution">
    <text evidence="2">The sequence shown here is derived from an EMBL/GenBank/DDBJ whole genome shotgun (WGS) entry which is preliminary data.</text>
</comment>
<reference evidence="2" key="1">
    <citation type="submission" date="2022-01" db="EMBL/GenBank/DDBJ databases">
        <title>Comparative genomics reveals a dynamic genome evolution in the ectomycorrhizal milk-cap (Lactarius) mushrooms.</title>
        <authorList>
            <consortium name="DOE Joint Genome Institute"/>
            <person name="Lebreton A."/>
            <person name="Tang N."/>
            <person name="Kuo A."/>
            <person name="LaButti K."/>
            <person name="Drula E."/>
            <person name="Barry K."/>
            <person name="Clum A."/>
            <person name="Lipzen A."/>
            <person name="Mousain D."/>
            <person name="Ng V."/>
            <person name="Wang R."/>
            <person name="Wang X."/>
            <person name="Dai Y."/>
            <person name="Henrissat B."/>
            <person name="Grigoriev I.V."/>
            <person name="Guerin-Laguette A."/>
            <person name="Yu F."/>
            <person name="Martin F.M."/>
        </authorList>
    </citation>
    <scope>NUCLEOTIDE SEQUENCE</scope>
    <source>
        <strain evidence="2">QP</strain>
    </source>
</reference>
<organism evidence="2 3">
    <name type="scientific">Lactarius akahatsu</name>
    <dbReference type="NCBI Taxonomy" id="416441"/>
    <lineage>
        <taxon>Eukaryota</taxon>
        <taxon>Fungi</taxon>
        <taxon>Dikarya</taxon>
        <taxon>Basidiomycota</taxon>
        <taxon>Agaricomycotina</taxon>
        <taxon>Agaricomycetes</taxon>
        <taxon>Russulales</taxon>
        <taxon>Russulaceae</taxon>
        <taxon>Lactarius</taxon>
    </lineage>
</organism>
<feature type="region of interest" description="Disordered" evidence="1">
    <location>
        <begin position="51"/>
        <end position="88"/>
    </location>
</feature>
<keyword evidence="3" id="KW-1185">Reference proteome</keyword>
<protein>
    <submittedName>
        <fullName evidence="2">Uncharacterized protein</fullName>
    </submittedName>
</protein>